<organism evidence="1 2">
    <name type="scientific">Botrimarina mediterranea</name>
    <dbReference type="NCBI Taxonomy" id="2528022"/>
    <lineage>
        <taxon>Bacteria</taxon>
        <taxon>Pseudomonadati</taxon>
        <taxon>Planctomycetota</taxon>
        <taxon>Planctomycetia</taxon>
        <taxon>Pirellulales</taxon>
        <taxon>Lacipirellulaceae</taxon>
        <taxon>Botrimarina</taxon>
    </lineage>
</organism>
<reference evidence="1 2" key="1">
    <citation type="submission" date="2019-02" db="EMBL/GenBank/DDBJ databases">
        <title>Deep-cultivation of Planctomycetes and their phenomic and genomic characterization uncovers novel biology.</title>
        <authorList>
            <person name="Wiegand S."/>
            <person name="Jogler M."/>
            <person name="Boedeker C."/>
            <person name="Pinto D."/>
            <person name="Vollmers J."/>
            <person name="Rivas-Marin E."/>
            <person name="Kohn T."/>
            <person name="Peeters S.H."/>
            <person name="Heuer A."/>
            <person name="Rast P."/>
            <person name="Oberbeckmann S."/>
            <person name="Bunk B."/>
            <person name="Jeske O."/>
            <person name="Meyerdierks A."/>
            <person name="Storesund J.E."/>
            <person name="Kallscheuer N."/>
            <person name="Luecker S."/>
            <person name="Lage O.M."/>
            <person name="Pohl T."/>
            <person name="Merkel B.J."/>
            <person name="Hornburger P."/>
            <person name="Mueller R.-W."/>
            <person name="Bruemmer F."/>
            <person name="Labrenz M."/>
            <person name="Spormann A.M."/>
            <person name="Op den Camp H."/>
            <person name="Overmann J."/>
            <person name="Amann R."/>
            <person name="Jetten M.S.M."/>
            <person name="Mascher T."/>
            <person name="Medema M.H."/>
            <person name="Devos D.P."/>
            <person name="Kaster A.-K."/>
            <person name="Ovreas L."/>
            <person name="Rohde M."/>
            <person name="Galperin M.Y."/>
            <person name="Jogler C."/>
        </authorList>
    </citation>
    <scope>NUCLEOTIDE SEQUENCE [LARGE SCALE GENOMIC DNA]</scope>
    <source>
        <strain evidence="1 2">Spa11</strain>
    </source>
</reference>
<sequence length="140" mass="16203">MASCGAPPGEDDFTLPPTAPSRDLIEAIVRSTWLQPCEERHARACHEALEQDHKCEHEGLHAVDSLVRMGRTGEVPDEQLQVWLRTRLNRAEAFRRRRDLCWMTRYEPVRQLLREMLEQNDLVREAAEDVRATLASRSED</sequence>
<proteinExistence type="predicted"/>
<evidence type="ECO:0000313" key="1">
    <source>
        <dbReference type="EMBL" id="QDV73629.1"/>
    </source>
</evidence>
<dbReference type="KEGG" id="bmei:Spa11_18270"/>
<name>A0A518K765_9BACT</name>
<dbReference type="Proteomes" id="UP000316426">
    <property type="component" value="Chromosome"/>
</dbReference>
<accession>A0A518K765</accession>
<dbReference type="EMBL" id="CP036349">
    <property type="protein sequence ID" value="QDV73629.1"/>
    <property type="molecule type" value="Genomic_DNA"/>
</dbReference>
<keyword evidence="2" id="KW-1185">Reference proteome</keyword>
<protein>
    <submittedName>
        <fullName evidence="1">Uncharacterized protein</fullName>
    </submittedName>
</protein>
<dbReference type="RefSeq" id="WP_145110957.1">
    <property type="nucleotide sequence ID" value="NZ_CP036349.1"/>
</dbReference>
<dbReference type="AlphaFoldDB" id="A0A518K765"/>
<gene>
    <name evidence="1" type="ORF">Spa11_18270</name>
</gene>
<evidence type="ECO:0000313" key="2">
    <source>
        <dbReference type="Proteomes" id="UP000316426"/>
    </source>
</evidence>